<feature type="transmembrane region" description="Helical" evidence="1">
    <location>
        <begin position="29"/>
        <end position="50"/>
    </location>
</feature>
<keyword evidence="1" id="KW-1133">Transmembrane helix</keyword>
<gene>
    <name evidence="2" type="ORF">HOV93_21060</name>
</gene>
<evidence type="ECO:0000313" key="2">
    <source>
        <dbReference type="EMBL" id="MBA2114936.1"/>
    </source>
</evidence>
<keyword evidence="1" id="KW-0472">Membrane</keyword>
<name>A0A7V9A7E6_9BACT</name>
<proteinExistence type="predicted"/>
<feature type="transmembrane region" description="Helical" evidence="1">
    <location>
        <begin position="97"/>
        <end position="118"/>
    </location>
</feature>
<protein>
    <submittedName>
        <fullName evidence="2">Uncharacterized protein</fullName>
    </submittedName>
</protein>
<feature type="transmembrane region" description="Helical" evidence="1">
    <location>
        <begin position="56"/>
        <end position="76"/>
    </location>
</feature>
<dbReference type="EMBL" id="JABRWO010000005">
    <property type="protein sequence ID" value="MBA2114936.1"/>
    <property type="molecule type" value="Genomic_DNA"/>
</dbReference>
<evidence type="ECO:0000256" key="1">
    <source>
        <dbReference type="SAM" id="Phobius"/>
    </source>
</evidence>
<keyword evidence="3" id="KW-1185">Reference proteome</keyword>
<reference evidence="2 3" key="1">
    <citation type="submission" date="2020-05" db="EMBL/GenBank/DDBJ databases">
        <title>Bremerella alba sp. nov., a novel planctomycete isolated from the surface of the macroalga Fucus spiralis.</title>
        <authorList>
            <person name="Godinho O."/>
            <person name="Botelho R."/>
            <person name="Albuquerque L."/>
            <person name="Wiegand S."/>
            <person name="Da Costa M.S."/>
            <person name="Lobo-Da-Cunha A."/>
            <person name="Jogler C."/>
            <person name="Lage O.M."/>
        </authorList>
    </citation>
    <scope>NUCLEOTIDE SEQUENCE [LARGE SCALE GENOMIC DNA]</scope>
    <source>
        <strain evidence="2 3">FF15</strain>
    </source>
</reference>
<organism evidence="2 3">
    <name type="scientific">Bremerella alba</name>
    <dbReference type="NCBI Taxonomy" id="980252"/>
    <lineage>
        <taxon>Bacteria</taxon>
        <taxon>Pseudomonadati</taxon>
        <taxon>Planctomycetota</taxon>
        <taxon>Planctomycetia</taxon>
        <taxon>Pirellulales</taxon>
        <taxon>Pirellulaceae</taxon>
        <taxon>Bremerella</taxon>
    </lineage>
</organism>
<dbReference type="AlphaFoldDB" id="A0A7V9A7E6"/>
<comment type="caution">
    <text evidence="2">The sequence shown here is derived from an EMBL/GenBank/DDBJ whole genome shotgun (WGS) entry which is preliminary data.</text>
</comment>
<accession>A0A7V9A7E6</accession>
<evidence type="ECO:0000313" key="3">
    <source>
        <dbReference type="Proteomes" id="UP000551616"/>
    </source>
</evidence>
<sequence length="130" mass="13967">MEPFEGGPGPTTSEKHKGKLASRSRVIEITARVTAAFALALFIIGVGGLLMMDAGWRSFVTWALLVFPMLLVNGVLLRKLSKNRHAKLAERLSKLSVALIAIGAIGLSILAAVVSFVYCSTVLPKVLIHR</sequence>
<keyword evidence="1" id="KW-0812">Transmembrane</keyword>
<dbReference type="Proteomes" id="UP000551616">
    <property type="component" value="Unassembled WGS sequence"/>
</dbReference>